<dbReference type="AlphaFoldDB" id="A0A9Q9AWV0"/>
<dbReference type="Proteomes" id="UP001056384">
    <property type="component" value="Chromosome 6"/>
</dbReference>
<dbReference type="EMBL" id="CP099423">
    <property type="protein sequence ID" value="USW54653.1"/>
    <property type="molecule type" value="Genomic_DNA"/>
</dbReference>
<organism evidence="2 3">
    <name type="scientific">Septoria linicola</name>
    <dbReference type="NCBI Taxonomy" id="215465"/>
    <lineage>
        <taxon>Eukaryota</taxon>
        <taxon>Fungi</taxon>
        <taxon>Dikarya</taxon>
        <taxon>Ascomycota</taxon>
        <taxon>Pezizomycotina</taxon>
        <taxon>Dothideomycetes</taxon>
        <taxon>Dothideomycetidae</taxon>
        <taxon>Mycosphaerellales</taxon>
        <taxon>Mycosphaerellaceae</taxon>
        <taxon>Septoria</taxon>
    </lineage>
</organism>
<feature type="compositionally biased region" description="Basic residues" evidence="1">
    <location>
        <begin position="1"/>
        <end position="11"/>
    </location>
</feature>
<evidence type="ECO:0000313" key="2">
    <source>
        <dbReference type="EMBL" id="USW54653.1"/>
    </source>
</evidence>
<protein>
    <submittedName>
        <fullName evidence="2">Uncharacterized protein</fullName>
    </submittedName>
</protein>
<name>A0A9Q9AWV0_9PEZI</name>
<reference evidence="2" key="1">
    <citation type="submission" date="2022-06" db="EMBL/GenBank/DDBJ databases">
        <title>Complete genome sequences of two strains of the flax pathogen Septoria linicola.</title>
        <authorList>
            <person name="Lapalu N."/>
            <person name="Simon A."/>
            <person name="Demenou B."/>
            <person name="Paumier D."/>
            <person name="Guillot M.-P."/>
            <person name="Gout L."/>
            <person name="Valade R."/>
        </authorList>
    </citation>
    <scope>NUCLEOTIDE SEQUENCE</scope>
    <source>
        <strain evidence="2">SE15195</strain>
    </source>
</reference>
<proteinExistence type="predicted"/>
<feature type="region of interest" description="Disordered" evidence="1">
    <location>
        <begin position="1"/>
        <end position="34"/>
    </location>
</feature>
<keyword evidence="3" id="KW-1185">Reference proteome</keyword>
<accession>A0A9Q9AWV0</accession>
<evidence type="ECO:0000313" key="3">
    <source>
        <dbReference type="Proteomes" id="UP001056384"/>
    </source>
</evidence>
<gene>
    <name evidence="2" type="ORF">Slin15195_G079720</name>
</gene>
<evidence type="ECO:0000256" key="1">
    <source>
        <dbReference type="SAM" id="MobiDB-lite"/>
    </source>
</evidence>
<sequence length="231" mass="26582">MARTIARPRKRTTPEPEFDRTQPPPAKRSHIDDGTHFPFLKLPRELRDEVYRHAVESEHSTTLENRNLVTKSGLVGVNDQICEEFLDAVLFYAPVITTTVRNHNFAHVVTFLNRLSEAQLTRLKSPTNMPSTLEGPQRRRRIRINLVYSATKQSSRPQLNRWLDRFNDSNRRGAEIDFEYCFDGTTWQKGGAKQRPHIRTSASDRSNEEVTKMLQALRAGNGNIYGYCTLA</sequence>